<keyword evidence="1" id="KW-0233">DNA recombination</keyword>
<dbReference type="EMBL" id="AP019831">
    <property type="protein sequence ID" value="BBM46108.1"/>
    <property type="molecule type" value="Genomic_DNA"/>
</dbReference>
<proteinExistence type="predicted"/>
<sequence>MSHKYFTINERIKLEVLLKENYKISEIAKILNRHRATIYREIKRINGEYSSENAQADANAKAANKGRNSKITSELKNLIEDRLCKTWSPEQIIGRELKGILSFKTIYNWLYSNFLDVSLNVLRRKGRRAKIKETRGKFNIGKTIEERPSEVSTKEVFGHWEVDSVVSSRGESKACFATFVELKTRFYVAMKLEDRSKSSMLEAIK</sequence>
<organism evidence="3 4">
    <name type="scientific">Leptotrichia trevisanii</name>
    <dbReference type="NCBI Taxonomy" id="109328"/>
    <lineage>
        <taxon>Bacteria</taxon>
        <taxon>Fusobacteriati</taxon>
        <taxon>Fusobacteriota</taxon>
        <taxon>Fusobacteriia</taxon>
        <taxon>Fusobacteriales</taxon>
        <taxon>Leptotrichiaceae</taxon>
        <taxon>Leptotrichia</taxon>
    </lineage>
</organism>
<dbReference type="PANTHER" id="PTHR10948:SF23">
    <property type="entry name" value="TRANSPOSASE INSI FOR INSERTION SEQUENCE ELEMENT IS30A-RELATED"/>
    <property type="match status" value="1"/>
</dbReference>
<gene>
    <name evidence="3" type="ORF">JMUB3870_2235</name>
</gene>
<dbReference type="SUPFAM" id="SSF46689">
    <property type="entry name" value="Homeodomain-like"/>
    <property type="match status" value="1"/>
</dbReference>
<dbReference type="InterPro" id="IPR053392">
    <property type="entry name" value="Transposase_IS30-like"/>
</dbReference>
<reference evidence="3 4" key="1">
    <citation type="submission" date="2019-07" db="EMBL/GenBank/DDBJ databases">
        <title>Complete Genome Sequence of Leptotrichia trevisanii Strain JMUB3870.</title>
        <authorList>
            <person name="Watanabe S."/>
            <person name="Cui L."/>
        </authorList>
    </citation>
    <scope>NUCLEOTIDE SEQUENCE [LARGE SCALE GENOMIC DNA]</scope>
    <source>
        <strain evidence="3 4">JMUB3870</strain>
    </source>
</reference>
<evidence type="ECO:0000313" key="3">
    <source>
        <dbReference type="EMBL" id="BBM46108.1"/>
    </source>
</evidence>
<dbReference type="InterPro" id="IPR009057">
    <property type="entry name" value="Homeodomain-like_sf"/>
</dbReference>
<dbReference type="Proteomes" id="UP000422644">
    <property type="component" value="Chromosome"/>
</dbReference>
<dbReference type="Pfam" id="PF13936">
    <property type="entry name" value="HTH_38"/>
    <property type="match status" value="1"/>
</dbReference>
<protein>
    <recommendedName>
        <fullName evidence="2">Transposase IS30-like HTH domain-containing protein</fullName>
    </recommendedName>
</protein>
<dbReference type="GO" id="GO:0005829">
    <property type="term" value="C:cytosol"/>
    <property type="evidence" value="ECO:0007669"/>
    <property type="project" value="TreeGrafter"/>
</dbReference>
<name>A0A510K360_9FUSO</name>
<dbReference type="InterPro" id="IPR051917">
    <property type="entry name" value="Transposase-Integrase"/>
</dbReference>
<dbReference type="InterPro" id="IPR025246">
    <property type="entry name" value="IS30-like_HTH"/>
</dbReference>
<dbReference type="GO" id="GO:0004803">
    <property type="term" value="F:transposase activity"/>
    <property type="evidence" value="ECO:0007669"/>
    <property type="project" value="TreeGrafter"/>
</dbReference>
<keyword evidence="4" id="KW-1185">Reference proteome</keyword>
<dbReference type="AlphaFoldDB" id="A0A510K360"/>
<dbReference type="GO" id="GO:0006310">
    <property type="term" value="P:DNA recombination"/>
    <property type="evidence" value="ECO:0007669"/>
    <property type="project" value="UniProtKB-KW"/>
</dbReference>
<evidence type="ECO:0000256" key="1">
    <source>
        <dbReference type="ARBA" id="ARBA00023172"/>
    </source>
</evidence>
<evidence type="ECO:0000313" key="4">
    <source>
        <dbReference type="Proteomes" id="UP000422644"/>
    </source>
</evidence>
<evidence type="ECO:0000259" key="2">
    <source>
        <dbReference type="Pfam" id="PF13936"/>
    </source>
</evidence>
<dbReference type="GO" id="GO:0032196">
    <property type="term" value="P:transposition"/>
    <property type="evidence" value="ECO:0007669"/>
    <property type="project" value="TreeGrafter"/>
</dbReference>
<feature type="domain" description="Transposase IS30-like HTH" evidence="2">
    <location>
        <begin position="2"/>
        <end position="44"/>
    </location>
</feature>
<dbReference type="PANTHER" id="PTHR10948">
    <property type="entry name" value="TRANSPOSASE"/>
    <property type="match status" value="1"/>
</dbReference>
<dbReference type="NCBIfam" id="NF033563">
    <property type="entry name" value="transpos_IS30"/>
    <property type="match status" value="1"/>
</dbReference>
<accession>A0A510K360</accession>